<dbReference type="Proteomes" id="UP000188320">
    <property type="component" value="Unassembled WGS sequence"/>
</dbReference>
<dbReference type="InterPro" id="IPR039732">
    <property type="entry name" value="Hub1/Ubl5"/>
</dbReference>
<sequence>MIEIMCNDRLGKKVRVKCNPDDTIGDLKILIAAQTGTKPEKIVLKKCFVGFTRILFLFFTVLKSRVKNIRDPRWNEFGAILLMIIRVFRSSKTNLFLFPPQLKVTNGSILLDTSHRFKAVNCTPNSASHKI</sequence>
<accession>A0A1R1PK71</accession>
<gene>
    <name evidence="3" type="ORF">AX774_g5226</name>
</gene>
<name>A0A1R1PK71_ZANCU</name>
<dbReference type="OrthoDB" id="3881at2759"/>
<dbReference type="InterPro" id="IPR029071">
    <property type="entry name" value="Ubiquitin-like_domsf"/>
</dbReference>
<proteinExistence type="predicted"/>
<reference evidence="4" key="1">
    <citation type="submission" date="2017-01" db="EMBL/GenBank/DDBJ databases">
        <authorList>
            <person name="Wang Y."/>
            <person name="White M."/>
            <person name="Kvist S."/>
            <person name="Moncalvo J.-M."/>
        </authorList>
    </citation>
    <scope>NUCLEOTIDE SEQUENCE [LARGE SCALE GENOMIC DNA]</scope>
    <source>
        <strain evidence="4">COL-18-3</strain>
    </source>
</reference>
<dbReference type="PANTHER" id="PTHR13042">
    <property type="entry name" value="UBIQUITIN-LIKE PROTEIN 5"/>
    <property type="match status" value="1"/>
</dbReference>
<protein>
    <recommendedName>
        <fullName evidence="1">Ubiquitin-like modifier HUB1</fullName>
    </recommendedName>
</protein>
<dbReference type="SUPFAM" id="SSF54236">
    <property type="entry name" value="Ubiquitin-like"/>
    <property type="match status" value="1"/>
</dbReference>
<keyword evidence="4" id="KW-1185">Reference proteome</keyword>
<comment type="caution">
    <text evidence="3">The sequence shown here is derived from an EMBL/GenBank/DDBJ whole genome shotgun (WGS) entry which is preliminary data.</text>
</comment>
<keyword evidence="2" id="KW-0833">Ubl conjugation pathway</keyword>
<evidence type="ECO:0000313" key="4">
    <source>
        <dbReference type="Proteomes" id="UP000188320"/>
    </source>
</evidence>
<evidence type="ECO:0000313" key="3">
    <source>
        <dbReference type="EMBL" id="OMH81313.1"/>
    </source>
</evidence>
<dbReference type="EMBL" id="LSSK01000928">
    <property type="protein sequence ID" value="OMH81313.1"/>
    <property type="molecule type" value="Genomic_DNA"/>
</dbReference>
<organism evidence="3 4">
    <name type="scientific">Zancudomyces culisetae</name>
    <name type="common">Gut fungus</name>
    <name type="synonym">Smittium culisetae</name>
    <dbReference type="NCBI Taxonomy" id="1213189"/>
    <lineage>
        <taxon>Eukaryota</taxon>
        <taxon>Fungi</taxon>
        <taxon>Fungi incertae sedis</taxon>
        <taxon>Zoopagomycota</taxon>
        <taxon>Kickxellomycotina</taxon>
        <taxon>Harpellomycetes</taxon>
        <taxon>Harpellales</taxon>
        <taxon>Legeriomycetaceae</taxon>
        <taxon>Zancudomyces</taxon>
    </lineage>
</organism>
<evidence type="ECO:0000256" key="1">
    <source>
        <dbReference type="ARBA" id="ARBA00014108"/>
    </source>
</evidence>
<dbReference type="AlphaFoldDB" id="A0A1R1PK71"/>
<evidence type="ECO:0000256" key="2">
    <source>
        <dbReference type="ARBA" id="ARBA00022786"/>
    </source>
</evidence>
<dbReference type="Gene3D" id="3.10.20.90">
    <property type="entry name" value="Phosphatidylinositol 3-kinase Catalytic Subunit, Chain A, domain 1"/>
    <property type="match status" value="1"/>
</dbReference>